<keyword evidence="1" id="KW-0472">Membrane</keyword>
<name>A0ABP3GAN6_9BACI</name>
<evidence type="ECO:0000313" key="3">
    <source>
        <dbReference type="Proteomes" id="UP001500782"/>
    </source>
</evidence>
<keyword evidence="3" id="KW-1185">Reference proteome</keyword>
<reference evidence="3" key="1">
    <citation type="journal article" date="2019" name="Int. J. Syst. Evol. Microbiol.">
        <title>The Global Catalogue of Microorganisms (GCM) 10K type strain sequencing project: providing services to taxonomists for standard genome sequencing and annotation.</title>
        <authorList>
            <consortium name="The Broad Institute Genomics Platform"/>
            <consortium name="The Broad Institute Genome Sequencing Center for Infectious Disease"/>
            <person name="Wu L."/>
            <person name="Ma J."/>
        </authorList>
    </citation>
    <scope>NUCLEOTIDE SEQUENCE [LARGE SCALE GENOMIC DNA]</scope>
    <source>
        <strain evidence="3">JCM 9731</strain>
    </source>
</reference>
<evidence type="ECO:0000313" key="2">
    <source>
        <dbReference type="EMBL" id="GAA0339908.1"/>
    </source>
</evidence>
<comment type="caution">
    <text evidence="2">The sequence shown here is derived from an EMBL/GenBank/DDBJ whole genome shotgun (WGS) entry which is preliminary data.</text>
</comment>
<accession>A0ABP3GAN6</accession>
<keyword evidence="1" id="KW-1133">Transmembrane helix</keyword>
<keyword evidence="1" id="KW-0812">Transmembrane</keyword>
<dbReference type="EMBL" id="BAAADJ010000057">
    <property type="protein sequence ID" value="GAA0339908.1"/>
    <property type="molecule type" value="Genomic_DNA"/>
</dbReference>
<feature type="transmembrane region" description="Helical" evidence="1">
    <location>
        <begin position="5"/>
        <end position="22"/>
    </location>
</feature>
<sequence length="160" mass="18480">MRKRLIIFVIIFLNIFVGRYLYIKAHPPLMVSGFSSYADNEWKKVIEIVNKGSSDVFLQNALVNGKEPPIHELGVSRSNHLVIGSGLDEDPNITYHPIKELAVHPKLSTEKLRILYDQKDREVIKHYGIRVIGNEIPEVITIEYRYMGILFAVHIDVRER</sequence>
<organism evidence="2 3">
    <name type="scientific">Bacillus carboniphilus</name>
    <dbReference type="NCBI Taxonomy" id="86663"/>
    <lineage>
        <taxon>Bacteria</taxon>
        <taxon>Bacillati</taxon>
        <taxon>Bacillota</taxon>
        <taxon>Bacilli</taxon>
        <taxon>Bacillales</taxon>
        <taxon>Bacillaceae</taxon>
        <taxon>Bacillus</taxon>
    </lineage>
</organism>
<dbReference type="RefSeq" id="WP_343801310.1">
    <property type="nucleotide sequence ID" value="NZ_BAAADJ010000057.1"/>
</dbReference>
<protein>
    <submittedName>
        <fullName evidence="2">Uncharacterized protein</fullName>
    </submittedName>
</protein>
<proteinExistence type="predicted"/>
<evidence type="ECO:0000256" key="1">
    <source>
        <dbReference type="SAM" id="Phobius"/>
    </source>
</evidence>
<gene>
    <name evidence="2" type="ORF">GCM10008967_32860</name>
</gene>
<dbReference type="Proteomes" id="UP001500782">
    <property type="component" value="Unassembled WGS sequence"/>
</dbReference>